<organism evidence="2">
    <name type="scientific">Clastoptera arizonana</name>
    <name type="common">Arizona spittle bug</name>
    <dbReference type="NCBI Taxonomy" id="38151"/>
    <lineage>
        <taxon>Eukaryota</taxon>
        <taxon>Metazoa</taxon>
        <taxon>Ecdysozoa</taxon>
        <taxon>Arthropoda</taxon>
        <taxon>Hexapoda</taxon>
        <taxon>Insecta</taxon>
        <taxon>Pterygota</taxon>
        <taxon>Neoptera</taxon>
        <taxon>Paraneoptera</taxon>
        <taxon>Hemiptera</taxon>
        <taxon>Auchenorrhyncha</taxon>
        <taxon>Cercopoidea</taxon>
        <taxon>Clastopteridae</taxon>
        <taxon>Clastoptera</taxon>
    </lineage>
</organism>
<protein>
    <submittedName>
        <fullName evidence="2">Uncharacterized protein</fullName>
    </submittedName>
</protein>
<feature type="region of interest" description="Disordered" evidence="1">
    <location>
        <begin position="132"/>
        <end position="232"/>
    </location>
</feature>
<reference evidence="2" key="1">
    <citation type="submission" date="2015-12" db="EMBL/GenBank/DDBJ databases">
        <title>De novo transcriptome assembly of four potential Pierce s Disease insect vectors from Arizona vineyards.</title>
        <authorList>
            <person name="Tassone E.E."/>
        </authorList>
    </citation>
    <scope>NUCLEOTIDE SEQUENCE</scope>
</reference>
<sequence>FILSLTLTTFIYIRYSAACDMVRAVLIVSALCVLVLKGCFSNSLERNSKHLGGESIDSDKREIYENCHVDYDISNSTSNGIMAVNGSKINLSERTFVIPMVKKGVGLGVDKVARTKTKINFMRTIRGKKPLFNREERRGIRRFFGRKTTTTTTETPEENEETTTNQESNNEVIEGKTTNPESNNEGQSSNLNEQYSQNEDKEMNKNENLNQTHLNVETTEPSSTGNLPFENE</sequence>
<evidence type="ECO:0000256" key="1">
    <source>
        <dbReference type="SAM" id="MobiDB-lite"/>
    </source>
</evidence>
<proteinExistence type="predicted"/>
<gene>
    <name evidence="2" type="ORF">g.14678</name>
</gene>
<dbReference type="AlphaFoldDB" id="A0A1B6C4B0"/>
<feature type="compositionally biased region" description="Low complexity" evidence="1">
    <location>
        <begin position="162"/>
        <end position="171"/>
    </location>
</feature>
<name>A0A1B6C4B0_9HEMI</name>
<dbReference type="EMBL" id="GEDC01028957">
    <property type="protein sequence ID" value="JAS08341.1"/>
    <property type="molecule type" value="Transcribed_RNA"/>
</dbReference>
<feature type="compositionally biased region" description="Polar residues" evidence="1">
    <location>
        <begin position="176"/>
        <end position="197"/>
    </location>
</feature>
<feature type="non-terminal residue" evidence="2">
    <location>
        <position position="232"/>
    </location>
</feature>
<feature type="compositionally biased region" description="Polar residues" evidence="1">
    <location>
        <begin position="206"/>
        <end position="226"/>
    </location>
</feature>
<accession>A0A1B6C4B0</accession>
<evidence type="ECO:0000313" key="2">
    <source>
        <dbReference type="EMBL" id="JAS08341.1"/>
    </source>
</evidence>
<feature type="non-terminal residue" evidence="2">
    <location>
        <position position="1"/>
    </location>
</feature>